<evidence type="ECO:0000256" key="6">
    <source>
        <dbReference type="ARBA" id="ARBA00022603"/>
    </source>
</evidence>
<dbReference type="GO" id="GO:0004719">
    <property type="term" value="F:protein-L-isoaspartate (D-aspartate) O-methyltransferase activity"/>
    <property type="evidence" value="ECO:0007669"/>
    <property type="project" value="UniProtKB-UniRule"/>
</dbReference>
<dbReference type="EMBL" id="UGHV01000001">
    <property type="protein sequence ID" value="STO97264.1"/>
    <property type="molecule type" value="Genomic_DNA"/>
</dbReference>
<evidence type="ECO:0000313" key="11">
    <source>
        <dbReference type="Proteomes" id="UP000254841"/>
    </source>
</evidence>
<dbReference type="GO" id="GO:0005737">
    <property type="term" value="C:cytoplasm"/>
    <property type="evidence" value="ECO:0007669"/>
    <property type="project" value="UniProtKB-SubCell"/>
</dbReference>
<evidence type="ECO:0000256" key="9">
    <source>
        <dbReference type="NCBIfam" id="TIGR00080"/>
    </source>
</evidence>
<dbReference type="PANTHER" id="PTHR11579">
    <property type="entry name" value="PROTEIN-L-ISOASPARTATE O-METHYLTRANSFERASE"/>
    <property type="match status" value="1"/>
</dbReference>
<keyword evidence="5" id="KW-0963">Cytoplasm</keyword>
<dbReference type="InterPro" id="IPR000682">
    <property type="entry name" value="PCMT"/>
</dbReference>
<evidence type="ECO:0000256" key="8">
    <source>
        <dbReference type="ARBA" id="ARBA00022691"/>
    </source>
</evidence>
<evidence type="ECO:0000256" key="1">
    <source>
        <dbReference type="ARBA" id="ARBA00004496"/>
    </source>
</evidence>
<dbReference type="Pfam" id="PF01135">
    <property type="entry name" value="PCMT"/>
    <property type="match status" value="1"/>
</dbReference>
<evidence type="ECO:0000256" key="2">
    <source>
        <dbReference type="ARBA" id="ARBA00005369"/>
    </source>
</evidence>
<reference evidence="10 11" key="1">
    <citation type="submission" date="2018-06" db="EMBL/GenBank/DDBJ databases">
        <authorList>
            <consortium name="Pathogen Informatics"/>
            <person name="Doyle S."/>
        </authorList>
    </citation>
    <scope>NUCLEOTIDE SEQUENCE [LARGE SCALE GENOMIC DNA]</scope>
    <source>
        <strain evidence="10 11">NCTC12410</strain>
    </source>
</reference>
<name>A0A377J4S6_9HELI</name>
<keyword evidence="8" id="KW-0949">S-adenosyl-L-methionine</keyword>
<dbReference type="PANTHER" id="PTHR11579:SF0">
    <property type="entry name" value="PROTEIN-L-ISOASPARTATE(D-ASPARTATE) O-METHYLTRANSFERASE"/>
    <property type="match status" value="1"/>
</dbReference>
<proteinExistence type="inferred from homology"/>
<evidence type="ECO:0000256" key="7">
    <source>
        <dbReference type="ARBA" id="ARBA00022679"/>
    </source>
</evidence>
<dbReference type="AlphaFoldDB" id="A0A377J4S6"/>
<comment type="subcellular location">
    <subcellularLocation>
        <location evidence="1">Cytoplasm</location>
    </subcellularLocation>
</comment>
<sequence length="227" mass="25434">MHKIKGHFMCNEIVRQFPLQDQVRNALESVDREMFVPDFSKHLAYSLDPLPMGAAQWVSSPLTVAKMTQYLTPGDSVLEIGCGSGYQAMVLAQIFRRVFSIERIESLLTEARKRIRAMGVSNIHTKFSDGQQGWAEYAPYDRILFSACIESKIPQAIIDQLEEGGILVAPMQAPNTTQTILTLSGTSPAPKQAKQYIKRFTKRNGILSNEEILEECLFVPVVDGTMH</sequence>
<gene>
    <name evidence="10" type="primary">pcm</name>
    <name evidence="10" type="ORF">NCTC12410_01089</name>
</gene>
<dbReference type="EC" id="2.1.1.77" evidence="3 9"/>
<dbReference type="NCBIfam" id="TIGR00080">
    <property type="entry name" value="pimt"/>
    <property type="match status" value="1"/>
</dbReference>
<evidence type="ECO:0000256" key="3">
    <source>
        <dbReference type="ARBA" id="ARBA00011890"/>
    </source>
</evidence>
<dbReference type="CDD" id="cd02440">
    <property type="entry name" value="AdoMet_MTases"/>
    <property type="match status" value="1"/>
</dbReference>
<dbReference type="OrthoDB" id="9810066at2"/>
<dbReference type="GO" id="GO:0030091">
    <property type="term" value="P:protein repair"/>
    <property type="evidence" value="ECO:0007669"/>
    <property type="project" value="UniProtKB-UniRule"/>
</dbReference>
<keyword evidence="7 10" id="KW-0808">Transferase</keyword>
<dbReference type="SUPFAM" id="SSF53335">
    <property type="entry name" value="S-adenosyl-L-methionine-dependent methyltransferases"/>
    <property type="match status" value="1"/>
</dbReference>
<dbReference type="PROSITE" id="PS01279">
    <property type="entry name" value="PCMT"/>
    <property type="match status" value="1"/>
</dbReference>
<organism evidence="10 11">
    <name type="scientific">Helicobacter canis</name>
    <dbReference type="NCBI Taxonomy" id="29419"/>
    <lineage>
        <taxon>Bacteria</taxon>
        <taxon>Pseudomonadati</taxon>
        <taxon>Campylobacterota</taxon>
        <taxon>Epsilonproteobacteria</taxon>
        <taxon>Campylobacterales</taxon>
        <taxon>Helicobacteraceae</taxon>
        <taxon>Helicobacter</taxon>
    </lineage>
</organism>
<evidence type="ECO:0000256" key="4">
    <source>
        <dbReference type="ARBA" id="ARBA00013346"/>
    </source>
</evidence>
<dbReference type="GO" id="GO:0032259">
    <property type="term" value="P:methylation"/>
    <property type="evidence" value="ECO:0007669"/>
    <property type="project" value="UniProtKB-KW"/>
</dbReference>
<comment type="similarity">
    <text evidence="2">Belongs to the methyltransferase superfamily. L-isoaspartyl/D-aspartyl protein methyltransferase family.</text>
</comment>
<dbReference type="NCBIfam" id="NF001453">
    <property type="entry name" value="PRK00312.1"/>
    <property type="match status" value="1"/>
</dbReference>
<accession>A0A377J4S6</accession>
<dbReference type="Gene3D" id="3.40.50.150">
    <property type="entry name" value="Vaccinia Virus protein VP39"/>
    <property type="match status" value="1"/>
</dbReference>
<evidence type="ECO:0000256" key="5">
    <source>
        <dbReference type="ARBA" id="ARBA00022490"/>
    </source>
</evidence>
<evidence type="ECO:0000313" key="10">
    <source>
        <dbReference type="EMBL" id="STO97264.1"/>
    </source>
</evidence>
<protein>
    <recommendedName>
        <fullName evidence="4 9">Protein-L-isoaspartate O-methyltransferase</fullName>
        <ecNumber evidence="3 9">2.1.1.77</ecNumber>
    </recommendedName>
</protein>
<dbReference type="Proteomes" id="UP000254841">
    <property type="component" value="Unassembled WGS sequence"/>
</dbReference>
<dbReference type="RefSeq" id="WP_115011514.1">
    <property type="nucleotide sequence ID" value="NZ_UGHV01000001.1"/>
</dbReference>
<dbReference type="InterPro" id="IPR029063">
    <property type="entry name" value="SAM-dependent_MTases_sf"/>
</dbReference>
<keyword evidence="6 10" id="KW-0489">Methyltransferase</keyword>